<accession>A0A0A9YRX3</accession>
<reference evidence="2" key="2">
    <citation type="submission" date="2014-07" db="EMBL/GenBank/DDBJ databases">
        <authorList>
            <person name="Hull J."/>
        </authorList>
    </citation>
    <scope>NUCLEOTIDE SEQUENCE</scope>
</reference>
<feature type="non-terminal residue" evidence="2">
    <location>
        <position position="1"/>
    </location>
</feature>
<organism evidence="2">
    <name type="scientific">Lygus hesperus</name>
    <name type="common">Western plant bug</name>
    <dbReference type="NCBI Taxonomy" id="30085"/>
    <lineage>
        <taxon>Eukaryota</taxon>
        <taxon>Metazoa</taxon>
        <taxon>Ecdysozoa</taxon>
        <taxon>Arthropoda</taxon>
        <taxon>Hexapoda</taxon>
        <taxon>Insecta</taxon>
        <taxon>Pterygota</taxon>
        <taxon>Neoptera</taxon>
        <taxon>Paraneoptera</taxon>
        <taxon>Hemiptera</taxon>
        <taxon>Heteroptera</taxon>
        <taxon>Panheteroptera</taxon>
        <taxon>Cimicomorpha</taxon>
        <taxon>Miridae</taxon>
        <taxon>Mirini</taxon>
        <taxon>Lygus</taxon>
    </lineage>
</organism>
<reference evidence="2" key="1">
    <citation type="journal article" date="2014" name="PLoS ONE">
        <title>Transcriptome-Based Identification of ABC Transporters in the Western Tarnished Plant Bug Lygus hesperus.</title>
        <authorList>
            <person name="Hull J.J."/>
            <person name="Chaney K."/>
            <person name="Geib S.M."/>
            <person name="Fabrick J.A."/>
            <person name="Brent C.S."/>
            <person name="Walsh D."/>
            <person name="Lavine L.C."/>
        </authorList>
    </citation>
    <scope>NUCLEOTIDE SEQUENCE</scope>
</reference>
<evidence type="ECO:0000256" key="1">
    <source>
        <dbReference type="SAM" id="MobiDB-lite"/>
    </source>
</evidence>
<evidence type="ECO:0000313" key="2">
    <source>
        <dbReference type="EMBL" id="JAG34949.1"/>
    </source>
</evidence>
<protein>
    <submittedName>
        <fullName evidence="2">Non-structural polyprotein 1A</fullName>
    </submittedName>
</protein>
<name>A0A0A9YRX3_LYGHE</name>
<dbReference type="EMBL" id="GBHO01008655">
    <property type="protein sequence ID" value="JAG34949.1"/>
    <property type="molecule type" value="Transcribed_RNA"/>
</dbReference>
<feature type="non-terminal residue" evidence="2">
    <location>
        <position position="117"/>
    </location>
</feature>
<dbReference type="AlphaFoldDB" id="A0A0A9YRX3"/>
<gene>
    <name evidence="2" type="ORF">CM83_3979</name>
</gene>
<feature type="region of interest" description="Disordered" evidence="1">
    <location>
        <begin position="18"/>
        <end position="68"/>
    </location>
</feature>
<sequence>ATLKEFVQNRCQVLRLAGVKSHSHESSSSSQPAKPAPKPNSFTPKPSPRPALMAHASDRSKPNQQQATSKSCFICKGDHAIRSCPTFRNASPNERLDLLKQFPGCRNCLHVQHKTKQ</sequence>
<proteinExistence type="predicted"/>